<gene>
    <name evidence="2" type="ordered locus">Metho_2500</name>
</gene>
<name>L0L112_METHD</name>
<accession>L0L112</accession>
<reference evidence="3" key="1">
    <citation type="submission" date="2012-02" db="EMBL/GenBank/DDBJ databases">
        <title>Complete sequence of plasmid of Methanomethylovorans hollandica DSM 15978.</title>
        <authorList>
            <person name="Lucas S."/>
            <person name="Copeland A."/>
            <person name="Lapidus A."/>
            <person name="Glavina del Rio T."/>
            <person name="Dalin E."/>
            <person name="Tice H."/>
            <person name="Bruce D."/>
            <person name="Goodwin L."/>
            <person name="Pitluck S."/>
            <person name="Peters L."/>
            <person name="Mikhailova N."/>
            <person name="Held B."/>
            <person name="Kyrpides N."/>
            <person name="Mavromatis K."/>
            <person name="Ivanova N."/>
            <person name="Brettin T."/>
            <person name="Detter J.C."/>
            <person name="Han C."/>
            <person name="Larimer F."/>
            <person name="Land M."/>
            <person name="Hauser L."/>
            <person name="Markowitz V."/>
            <person name="Cheng J.-F."/>
            <person name="Hugenholtz P."/>
            <person name="Woyke T."/>
            <person name="Wu D."/>
            <person name="Spring S."/>
            <person name="Schroeder M."/>
            <person name="Brambilla E."/>
            <person name="Klenk H.-P."/>
            <person name="Eisen J.A."/>
        </authorList>
    </citation>
    <scope>NUCLEOTIDE SEQUENCE [LARGE SCALE GENOMIC DNA]</scope>
    <source>
        <strain evidence="3">DSM 15978 / NBRC 107637 / DMS1</strain>
        <plasmid evidence="3">Plasmid pMETHO01</plasmid>
    </source>
</reference>
<dbReference type="AlphaFoldDB" id="L0L112"/>
<keyword evidence="2" id="KW-0614">Plasmid</keyword>
<keyword evidence="1" id="KW-0812">Transmembrane</keyword>
<proteinExistence type="predicted"/>
<sequence length="207" mass="22636">MKAVENKRPAIILFITTIVGIILGSLSPLIGAITSLLAIGTIILGRVLFISNKDIPDKLALRTTLTSWALFSLAVFIPKIIQILTQTVNYSDIYSLIFASVLVGLTLSVEAFRTKTFQGIYLPDIITYAGNYMVIATIMNSIEYGVIYVLVAGNLNLSFTTGIAYAAIYKCAADILTIQFSCTASHLIVRYLHNAHKETFECAPLYS</sequence>
<evidence type="ECO:0000313" key="3">
    <source>
        <dbReference type="Proteomes" id="UP000010866"/>
    </source>
</evidence>
<feature type="transmembrane region" description="Helical" evidence="1">
    <location>
        <begin position="145"/>
        <end position="168"/>
    </location>
</feature>
<geneLocation type="plasmid" evidence="2 3">
    <name>pMETHO01</name>
</geneLocation>
<dbReference type="Proteomes" id="UP000010866">
    <property type="component" value="Plasmid pMETHO01"/>
</dbReference>
<dbReference type="KEGG" id="mhz:Metho_2500"/>
<evidence type="ECO:0000256" key="1">
    <source>
        <dbReference type="SAM" id="Phobius"/>
    </source>
</evidence>
<keyword evidence="1" id="KW-1133">Transmembrane helix</keyword>
<dbReference type="EMBL" id="CP003363">
    <property type="protein sequence ID" value="AGB50640.1"/>
    <property type="molecule type" value="Genomic_DNA"/>
</dbReference>
<organism evidence="2 3">
    <name type="scientific">Methanomethylovorans hollandica (strain DSM 15978 / NBRC 107637 / DMS1)</name>
    <dbReference type="NCBI Taxonomy" id="867904"/>
    <lineage>
        <taxon>Archaea</taxon>
        <taxon>Methanobacteriati</taxon>
        <taxon>Methanobacteriota</taxon>
        <taxon>Stenosarchaea group</taxon>
        <taxon>Methanomicrobia</taxon>
        <taxon>Methanosarcinales</taxon>
        <taxon>Methanosarcinaceae</taxon>
        <taxon>Methanomethylovorans</taxon>
    </lineage>
</organism>
<protein>
    <submittedName>
        <fullName evidence="2">Uncharacterized protein</fullName>
    </submittedName>
</protein>
<evidence type="ECO:0000313" key="2">
    <source>
        <dbReference type="EMBL" id="AGB50640.1"/>
    </source>
</evidence>
<feature type="transmembrane region" description="Helical" evidence="1">
    <location>
        <begin position="119"/>
        <end position="139"/>
    </location>
</feature>
<feature type="transmembrane region" description="Helical" evidence="1">
    <location>
        <begin position="9"/>
        <end position="26"/>
    </location>
</feature>
<dbReference type="GeneID" id="14401462"/>
<dbReference type="RefSeq" id="WP_015313772.1">
    <property type="nucleotide sequence ID" value="NC_019972.1"/>
</dbReference>
<dbReference type="HOGENOM" id="CLU_1324021_0_0_2"/>
<keyword evidence="1" id="KW-0472">Membrane</keyword>
<keyword evidence="3" id="KW-1185">Reference proteome</keyword>
<feature type="transmembrane region" description="Helical" evidence="1">
    <location>
        <begin position="93"/>
        <end position="112"/>
    </location>
</feature>
<feature type="transmembrane region" description="Helical" evidence="1">
    <location>
        <begin position="61"/>
        <end position="81"/>
    </location>
</feature>